<reference evidence="3 4" key="1">
    <citation type="submission" date="2023-01" db="EMBL/GenBank/DDBJ databases">
        <authorList>
            <person name="Yoon J.-W."/>
        </authorList>
    </citation>
    <scope>NUCLEOTIDE SEQUENCE [LARGE SCALE GENOMIC DNA]</scope>
    <source>
        <strain evidence="3 4">KMU-50</strain>
    </source>
</reference>
<organism evidence="3 4">
    <name type="scientific">Aliiroseovarius salicola</name>
    <dbReference type="NCBI Taxonomy" id="3009082"/>
    <lineage>
        <taxon>Bacteria</taxon>
        <taxon>Pseudomonadati</taxon>
        <taxon>Pseudomonadota</taxon>
        <taxon>Alphaproteobacteria</taxon>
        <taxon>Rhodobacterales</taxon>
        <taxon>Paracoccaceae</taxon>
        <taxon>Aliiroseovarius</taxon>
    </lineage>
</organism>
<gene>
    <name evidence="3" type="ORF">O2N63_06675</name>
</gene>
<dbReference type="RefSeq" id="WP_271053483.1">
    <property type="nucleotide sequence ID" value="NZ_JAQIIO010000003.1"/>
</dbReference>
<dbReference type="PANTHER" id="PTHR30466:SF1">
    <property type="entry name" value="FMN REDUCTASE (NADH) RUTF"/>
    <property type="match status" value="1"/>
</dbReference>
<dbReference type="InterPro" id="IPR002563">
    <property type="entry name" value="Flavin_Rdtase-like_dom"/>
</dbReference>
<sequence>MTEIDPRALRNAFGAFMTGVTVVTTKDTEGNPVGFTANSFTSVSLDPPLVLVCLANTSSNYETFSATQGFAVNILSEGQIEVSNTFARPVEDRFAAVDWLDGPHGSPVFVGTSAWFDCSMFNTIDAGDHLILIGKVEAFENDTAPGLGYARGAYVTPAAEVDALSNQANLMVSALIEQDGKILLVDAGDGRLTLPEAKVRKDGASAALTRLIDDLGITADPGFIYSVYEDEARENQHISFLCQATEGSPSRGLFTELNQSTLMDIADPAMCTMLERFAQEARMGNFGVYYGNQVSGKVRPLSQGSKPE</sequence>
<name>A0ABT4VZU0_9RHOB</name>
<dbReference type="Pfam" id="PF01613">
    <property type="entry name" value="Flavin_Reduct"/>
    <property type="match status" value="1"/>
</dbReference>
<evidence type="ECO:0000259" key="2">
    <source>
        <dbReference type="SMART" id="SM00903"/>
    </source>
</evidence>
<keyword evidence="1" id="KW-0560">Oxidoreductase</keyword>
<dbReference type="SUPFAM" id="SSF50475">
    <property type="entry name" value="FMN-binding split barrel"/>
    <property type="match status" value="1"/>
</dbReference>
<keyword evidence="4" id="KW-1185">Reference proteome</keyword>
<proteinExistence type="predicted"/>
<dbReference type="Gene3D" id="2.30.110.10">
    <property type="entry name" value="Electron Transport, Fmn-binding Protein, Chain A"/>
    <property type="match status" value="1"/>
</dbReference>
<dbReference type="InterPro" id="IPR050268">
    <property type="entry name" value="NADH-dep_flavin_reductase"/>
</dbReference>
<dbReference type="EMBL" id="JAQIIO010000003">
    <property type="protein sequence ID" value="MDA5093770.1"/>
    <property type="molecule type" value="Genomic_DNA"/>
</dbReference>
<evidence type="ECO:0000256" key="1">
    <source>
        <dbReference type="ARBA" id="ARBA00023002"/>
    </source>
</evidence>
<dbReference type="InterPro" id="IPR012349">
    <property type="entry name" value="Split_barrel_FMN-bd"/>
</dbReference>
<evidence type="ECO:0000313" key="4">
    <source>
        <dbReference type="Proteomes" id="UP001528040"/>
    </source>
</evidence>
<comment type="caution">
    <text evidence="3">The sequence shown here is derived from an EMBL/GenBank/DDBJ whole genome shotgun (WGS) entry which is preliminary data.</text>
</comment>
<evidence type="ECO:0000313" key="3">
    <source>
        <dbReference type="EMBL" id="MDA5093770.1"/>
    </source>
</evidence>
<dbReference type="PANTHER" id="PTHR30466">
    <property type="entry name" value="FLAVIN REDUCTASE"/>
    <property type="match status" value="1"/>
</dbReference>
<feature type="domain" description="Flavin reductase like" evidence="2">
    <location>
        <begin position="13"/>
        <end position="156"/>
    </location>
</feature>
<dbReference type="SMART" id="SM00903">
    <property type="entry name" value="Flavin_Reduct"/>
    <property type="match status" value="1"/>
</dbReference>
<protein>
    <submittedName>
        <fullName evidence="3">Flavin reductase</fullName>
    </submittedName>
</protein>
<dbReference type="Gene3D" id="3.90.79.10">
    <property type="entry name" value="Nucleoside Triphosphate Pyrophosphohydrolase"/>
    <property type="match status" value="1"/>
</dbReference>
<accession>A0ABT4VZU0</accession>
<dbReference type="Proteomes" id="UP001528040">
    <property type="component" value="Unassembled WGS sequence"/>
</dbReference>